<feature type="compositionally biased region" description="Polar residues" evidence="1">
    <location>
        <begin position="66"/>
        <end position="78"/>
    </location>
</feature>
<keyword evidence="3" id="KW-1185">Reference proteome</keyword>
<dbReference type="HOGENOM" id="CLU_2015157_0_0_1"/>
<dbReference type="InParanoid" id="D6RN92"/>
<organism evidence="2 3">
    <name type="scientific">Coprinopsis cinerea (strain Okayama-7 / 130 / ATCC MYA-4618 / FGSC 9003)</name>
    <name type="common">Inky cap fungus</name>
    <name type="synonym">Hormographiella aspergillata</name>
    <dbReference type="NCBI Taxonomy" id="240176"/>
    <lineage>
        <taxon>Eukaryota</taxon>
        <taxon>Fungi</taxon>
        <taxon>Dikarya</taxon>
        <taxon>Basidiomycota</taxon>
        <taxon>Agaricomycotina</taxon>
        <taxon>Agaricomycetes</taxon>
        <taxon>Agaricomycetidae</taxon>
        <taxon>Agaricales</taxon>
        <taxon>Agaricineae</taxon>
        <taxon>Psathyrellaceae</taxon>
        <taxon>Coprinopsis</taxon>
    </lineage>
</organism>
<dbReference type="GeneID" id="9378996"/>
<dbReference type="AlphaFoldDB" id="D6RN92"/>
<dbReference type="EMBL" id="AACS02000006">
    <property type="protein sequence ID" value="EFI27476.1"/>
    <property type="molecule type" value="Genomic_DNA"/>
</dbReference>
<feature type="region of interest" description="Disordered" evidence="1">
    <location>
        <begin position="23"/>
        <end position="85"/>
    </location>
</feature>
<accession>D6RN92</accession>
<name>D6RN92_COPC7</name>
<comment type="caution">
    <text evidence="2">The sequence shown here is derived from an EMBL/GenBank/DDBJ whole genome shotgun (WGS) entry which is preliminary data.</text>
</comment>
<dbReference type="KEGG" id="cci:CC1G_15511"/>
<evidence type="ECO:0000313" key="2">
    <source>
        <dbReference type="EMBL" id="EFI27476.1"/>
    </source>
</evidence>
<feature type="compositionally biased region" description="Polar residues" evidence="1">
    <location>
        <begin position="100"/>
        <end position="117"/>
    </location>
</feature>
<dbReference type="Proteomes" id="UP000001861">
    <property type="component" value="Unassembled WGS sequence"/>
</dbReference>
<evidence type="ECO:0000313" key="3">
    <source>
        <dbReference type="Proteomes" id="UP000001861"/>
    </source>
</evidence>
<protein>
    <submittedName>
        <fullName evidence="2">Uncharacterized protein</fullName>
    </submittedName>
</protein>
<sequence>MDSLPRSVTNTLEGPDAEKWKVIHYKSAPQEDLLGDSRRRRKRAPAPAGESPAGAGGFTARAGKSKASSLGSPYTSREISPGKSPVLLRVSASAGAALPTQESRTLFSPGSRFSSAWGSGGSR</sequence>
<gene>
    <name evidence="2" type="ORF">CC1G_15511</name>
</gene>
<proteinExistence type="predicted"/>
<evidence type="ECO:0000256" key="1">
    <source>
        <dbReference type="SAM" id="MobiDB-lite"/>
    </source>
</evidence>
<dbReference type="RefSeq" id="XP_002910970.1">
    <property type="nucleotide sequence ID" value="XM_002910924.1"/>
</dbReference>
<reference evidence="2 3" key="1">
    <citation type="journal article" date="2010" name="Proc. Natl. Acad. Sci. U.S.A.">
        <title>Insights into evolution of multicellular fungi from the assembled chromosomes of the mushroom Coprinopsis cinerea (Coprinus cinereus).</title>
        <authorList>
            <person name="Stajich J.E."/>
            <person name="Wilke S.K."/>
            <person name="Ahren D."/>
            <person name="Au C.H."/>
            <person name="Birren B.W."/>
            <person name="Borodovsky M."/>
            <person name="Burns C."/>
            <person name="Canback B."/>
            <person name="Casselton L.A."/>
            <person name="Cheng C.K."/>
            <person name="Deng J."/>
            <person name="Dietrich F.S."/>
            <person name="Fargo D.C."/>
            <person name="Farman M.L."/>
            <person name="Gathman A.C."/>
            <person name="Goldberg J."/>
            <person name="Guigo R."/>
            <person name="Hoegger P.J."/>
            <person name="Hooker J.B."/>
            <person name="Huggins A."/>
            <person name="James T.Y."/>
            <person name="Kamada T."/>
            <person name="Kilaru S."/>
            <person name="Kodira C."/>
            <person name="Kues U."/>
            <person name="Kupfer D."/>
            <person name="Kwan H.S."/>
            <person name="Lomsadze A."/>
            <person name="Li W."/>
            <person name="Lilly W.W."/>
            <person name="Ma L.J."/>
            <person name="Mackey A.J."/>
            <person name="Manning G."/>
            <person name="Martin F."/>
            <person name="Muraguchi H."/>
            <person name="Natvig D.O."/>
            <person name="Palmerini H."/>
            <person name="Ramesh M.A."/>
            <person name="Rehmeyer C.J."/>
            <person name="Roe B.A."/>
            <person name="Shenoy N."/>
            <person name="Stanke M."/>
            <person name="Ter-Hovhannisyan V."/>
            <person name="Tunlid A."/>
            <person name="Velagapudi R."/>
            <person name="Vision T.J."/>
            <person name="Zeng Q."/>
            <person name="Zolan M.E."/>
            <person name="Pukkila P.J."/>
        </authorList>
    </citation>
    <scope>NUCLEOTIDE SEQUENCE [LARGE SCALE GENOMIC DNA]</scope>
    <source>
        <strain evidence="3">Okayama-7 / 130 / ATCC MYA-4618 / FGSC 9003</strain>
    </source>
</reference>
<dbReference type="VEuPathDB" id="FungiDB:CC1G_15511"/>
<feature type="region of interest" description="Disordered" evidence="1">
    <location>
        <begin position="98"/>
        <end position="123"/>
    </location>
</feature>